<keyword evidence="2" id="KW-1185">Reference proteome</keyword>
<proteinExistence type="predicted"/>
<evidence type="ECO:0000313" key="2">
    <source>
        <dbReference type="Proteomes" id="UP001215598"/>
    </source>
</evidence>
<dbReference type="AlphaFoldDB" id="A0AAD7IZ53"/>
<dbReference type="Proteomes" id="UP001215598">
    <property type="component" value="Unassembled WGS sequence"/>
</dbReference>
<reference evidence="1" key="1">
    <citation type="submission" date="2023-03" db="EMBL/GenBank/DDBJ databases">
        <title>Massive genome expansion in bonnet fungi (Mycena s.s.) driven by repeated elements and novel gene families across ecological guilds.</title>
        <authorList>
            <consortium name="Lawrence Berkeley National Laboratory"/>
            <person name="Harder C.B."/>
            <person name="Miyauchi S."/>
            <person name="Viragh M."/>
            <person name="Kuo A."/>
            <person name="Thoen E."/>
            <person name="Andreopoulos B."/>
            <person name="Lu D."/>
            <person name="Skrede I."/>
            <person name="Drula E."/>
            <person name="Henrissat B."/>
            <person name="Morin E."/>
            <person name="Kohler A."/>
            <person name="Barry K."/>
            <person name="LaButti K."/>
            <person name="Morin E."/>
            <person name="Salamov A."/>
            <person name="Lipzen A."/>
            <person name="Mereny Z."/>
            <person name="Hegedus B."/>
            <person name="Baldrian P."/>
            <person name="Stursova M."/>
            <person name="Weitz H."/>
            <person name="Taylor A."/>
            <person name="Grigoriev I.V."/>
            <person name="Nagy L.G."/>
            <person name="Martin F."/>
            <person name="Kauserud H."/>
        </authorList>
    </citation>
    <scope>NUCLEOTIDE SEQUENCE</scope>
    <source>
        <strain evidence="1">CBHHK182m</strain>
    </source>
</reference>
<gene>
    <name evidence="1" type="ORF">B0H16DRAFT_1723713</name>
</gene>
<sequence>MRKNTASGLDTDGLEQLWVTERQLDQFTDLGHLLAAATDIVVADVSEVEFLLFSLDWVTLFAAHVSSELEPLEDKKLAGVDHGVLRNNAELGGVGFHHLELDCLHATADEEGVALADRSEIRLQVDVKDVATQTLDRVFKGQDVDALAVFYLETSVDIDEVAELDEVVTSNLFHFEYGPR</sequence>
<dbReference type="EMBL" id="JARKIB010000059">
    <property type="protein sequence ID" value="KAJ7752355.1"/>
    <property type="molecule type" value="Genomic_DNA"/>
</dbReference>
<comment type="caution">
    <text evidence="1">The sequence shown here is derived from an EMBL/GenBank/DDBJ whole genome shotgun (WGS) entry which is preliminary data.</text>
</comment>
<organism evidence="1 2">
    <name type="scientific">Mycena metata</name>
    <dbReference type="NCBI Taxonomy" id="1033252"/>
    <lineage>
        <taxon>Eukaryota</taxon>
        <taxon>Fungi</taxon>
        <taxon>Dikarya</taxon>
        <taxon>Basidiomycota</taxon>
        <taxon>Agaricomycotina</taxon>
        <taxon>Agaricomycetes</taxon>
        <taxon>Agaricomycetidae</taxon>
        <taxon>Agaricales</taxon>
        <taxon>Marasmiineae</taxon>
        <taxon>Mycenaceae</taxon>
        <taxon>Mycena</taxon>
    </lineage>
</organism>
<protein>
    <submittedName>
        <fullName evidence="1">Uncharacterized protein</fullName>
    </submittedName>
</protein>
<evidence type="ECO:0000313" key="1">
    <source>
        <dbReference type="EMBL" id="KAJ7752355.1"/>
    </source>
</evidence>
<accession>A0AAD7IZ53</accession>
<name>A0AAD7IZ53_9AGAR</name>